<evidence type="ECO:0000256" key="4">
    <source>
        <dbReference type="ARBA" id="ARBA00022989"/>
    </source>
</evidence>
<dbReference type="SMART" id="SM00568">
    <property type="entry name" value="GRAM"/>
    <property type="match status" value="1"/>
</dbReference>
<dbReference type="GO" id="GO:0005886">
    <property type="term" value="C:plasma membrane"/>
    <property type="evidence" value="ECO:0007669"/>
    <property type="project" value="TreeGrafter"/>
</dbReference>
<name>A0A166BF18_EXIGL</name>
<evidence type="ECO:0000313" key="9">
    <source>
        <dbReference type="Proteomes" id="UP000077266"/>
    </source>
</evidence>
<feature type="domain" description="VASt" evidence="7">
    <location>
        <begin position="477"/>
        <end position="648"/>
    </location>
</feature>
<dbReference type="Proteomes" id="UP000077266">
    <property type="component" value="Unassembled WGS sequence"/>
</dbReference>
<feature type="compositionally biased region" description="Basic and acidic residues" evidence="6">
    <location>
        <begin position="137"/>
        <end position="154"/>
    </location>
</feature>
<reference evidence="8 9" key="1">
    <citation type="journal article" date="2016" name="Mol. Biol. Evol.">
        <title>Comparative Genomics of Early-Diverging Mushroom-Forming Fungi Provides Insights into the Origins of Lignocellulose Decay Capabilities.</title>
        <authorList>
            <person name="Nagy L.G."/>
            <person name="Riley R."/>
            <person name="Tritt A."/>
            <person name="Adam C."/>
            <person name="Daum C."/>
            <person name="Floudas D."/>
            <person name="Sun H."/>
            <person name="Yadav J.S."/>
            <person name="Pangilinan J."/>
            <person name="Larsson K.H."/>
            <person name="Matsuura K."/>
            <person name="Barry K."/>
            <person name="Labutti K."/>
            <person name="Kuo R."/>
            <person name="Ohm R.A."/>
            <person name="Bhattacharya S.S."/>
            <person name="Shirouzu T."/>
            <person name="Yoshinaga Y."/>
            <person name="Martin F.M."/>
            <person name="Grigoriev I.V."/>
            <person name="Hibbett D.S."/>
        </authorList>
    </citation>
    <scope>NUCLEOTIDE SEQUENCE [LARGE SCALE GENOMIC DNA]</scope>
    <source>
        <strain evidence="8 9">HHB12029</strain>
    </source>
</reference>
<evidence type="ECO:0000256" key="5">
    <source>
        <dbReference type="ARBA" id="ARBA00023136"/>
    </source>
</evidence>
<dbReference type="AlphaFoldDB" id="A0A166BF18"/>
<evidence type="ECO:0000256" key="1">
    <source>
        <dbReference type="ARBA" id="ARBA00004167"/>
    </source>
</evidence>
<accession>A0A166BF18</accession>
<feature type="compositionally biased region" description="Polar residues" evidence="6">
    <location>
        <begin position="14"/>
        <end position="27"/>
    </location>
</feature>
<feature type="compositionally biased region" description="Polar residues" evidence="6">
    <location>
        <begin position="107"/>
        <end position="122"/>
    </location>
</feature>
<dbReference type="GO" id="GO:0032934">
    <property type="term" value="F:sterol binding"/>
    <property type="evidence" value="ECO:0007669"/>
    <property type="project" value="TreeGrafter"/>
</dbReference>
<dbReference type="GO" id="GO:0005739">
    <property type="term" value="C:mitochondrion"/>
    <property type="evidence" value="ECO:0007669"/>
    <property type="project" value="TreeGrafter"/>
</dbReference>
<dbReference type="Pfam" id="PF16016">
    <property type="entry name" value="VASt"/>
    <property type="match status" value="1"/>
</dbReference>
<dbReference type="CDD" id="cd13220">
    <property type="entry name" value="PH-GRAM_GRAMDC"/>
    <property type="match status" value="1"/>
</dbReference>
<dbReference type="GO" id="GO:0005789">
    <property type="term" value="C:endoplasmic reticulum membrane"/>
    <property type="evidence" value="ECO:0007669"/>
    <property type="project" value="TreeGrafter"/>
</dbReference>
<evidence type="ECO:0000256" key="3">
    <source>
        <dbReference type="ARBA" id="ARBA00022692"/>
    </source>
</evidence>
<evidence type="ECO:0000259" key="7">
    <source>
        <dbReference type="PROSITE" id="PS51778"/>
    </source>
</evidence>
<dbReference type="STRING" id="1314781.A0A166BF18"/>
<feature type="compositionally biased region" description="Low complexity" evidence="6">
    <location>
        <begin position="47"/>
        <end position="59"/>
    </location>
</feature>
<protein>
    <recommendedName>
        <fullName evidence="7">VASt domain-containing protein</fullName>
    </recommendedName>
</protein>
<feature type="compositionally biased region" description="Low complexity" evidence="6">
    <location>
        <begin position="157"/>
        <end position="169"/>
    </location>
</feature>
<gene>
    <name evidence="8" type="ORF">EXIGLDRAFT_721264</name>
</gene>
<dbReference type="GO" id="GO:0120015">
    <property type="term" value="F:sterol transfer activity"/>
    <property type="evidence" value="ECO:0007669"/>
    <property type="project" value="TreeGrafter"/>
</dbReference>
<dbReference type="InterPro" id="IPR011993">
    <property type="entry name" value="PH-like_dom_sf"/>
</dbReference>
<feature type="compositionally biased region" description="Low complexity" evidence="6">
    <location>
        <begin position="207"/>
        <end position="226"/>
    </location>
</feature>
<sequence>MPNFLSLSRFAKSSDVSPGRQRTQSDARATAPKLFVTSDSSDGETMPASASTPSRRSSQSGGGSGKKPMDRHALSNYYQRRSLTEDDQAFTDDMPTPTVHARAATFQDLQSAQQGLSPISSSDRLRAEAQSSGEISSAERVKQDYARAADDTRRRTASTPALPAAAASAVGDEPDKLPDAWKPVPATPASDSKREKGRSPWRRGSRGPDPSSGIAGALAASGMAIAHPASSSTNLVPPVPPLPTRMRRSPSQVSVQSTSSVEATNKSDSGRGRHQLAQMHAPRASESEVSGSETEDSERMFLDEDAIPVTGFAVASSKRNADFHDLFPQVAEDDYLIEDYGCALQREILVQGRIYISENHLCFHANIFGWVSNEIIPFSEIVVLEKKMTALIIPNAIQVTTRSKTYTFASFMGRDTAYDVMHNIWRLARPPGVESPPRTSLDESNLSAVVGAPGAVVSSSAGVRKVTTCACAENKQHYPTVCLDIVLPGTPEKIYTLLFASGFVKSFLQDEQKLMDMQISDWTPITAGSTLLTRNMSYIKPLTGSFGPKQAKCELRDEMIHFDLDGYITMLTTTRTPEVPSGSAFSVKSRTCITWAGACATRIVVTSAVEWTGSSFIKGLIERSAVDGQKQYYLELEPAARKYIDEHRSEFVPEGMEALAEPEVEAIVASPVSAKTVTELPSSGRQPRDERWLQWALDTFRGASKVAQQSFNGALELLWDVPDTRVVLLGLIAILVATNIASFLAVSRGSTPAPARSVATGAARSEVGDTLRGILEEMRKAAPPAVVEPLPDDWRTETADIARALDAIEERVGRLRKAIHHDTSASSSSS</sequence>
<dbReference type="Gene3D" id="2.30.29.30">
    <property type="entry name" value="Pleckstrin-homology domain (PH domain)/Phosphotyrosine-binding domain (PTB)"/>
    <property type="match status" value="1"/>
</dbReference>
<dbReference type="EMBL" id="KV425900">
    <property type="protein sequence ID" value="KZW00490.1"/>
    <property type="molecule type" value="Genomic_DNA"/>
</dbReference>
<dbReference type="OrthoDB" id="2162691at2759"/>
<comment type="subcellular location">
    <subcellularLocation>
        <location evidence="1">Membrane</location>
        <topology evidence="1">Single-pass membrane protein</topology>
    </subcellularLocation>
</comment>
<dbReference type="PANTHER" id="PTHR23319:SF4">
    <property type="entry name" value="GRAM DOMAIN CONTAINING 1B, ISOFORM E"/>
    <property type="match status" value="1"/>
</dbReference>
<dbReference type="GO" id="GO:0140268">
    <property type="term" value="C:endoplasmic reticulum-plasma membrane contact site"/>
    <property type="evidence" value="ECO:0007669"/>
    <property type="project" value="TreeGrafter"/>
</dbReference>
<dbReference type="PROSITE" id="PS51778">
    <property type="entry name" value="VAST"/>
    <property type="match status" value="1"/>
</dbReference>
<feature type="region of interest" description="Disordered" evidence="6">
    <location>
        <begin position="1"/>
        <end position="295"/>
    </location>
</feature>
<comment type="similarity">
    <text evidence="2">Belongs to the YSP2 family.</text>
</comment>
<evidence type="ECO:0000256" key="2">
    <source>
        <dbReference type="ARBA" id="ARBA00006582"/>
    </source>
</evidence>
<dbReference type="GO" id="GO:0032366">
    <property type="term" value="P:intracellular sterol transport"/>
    <property type="evidence" value="ECO:0007669"/>
    <property type="project" value="TreeGrafter"/>
</dbReference>
<keyword evidence="9" id="KW-1185">Reference proteome</keyword>
<dbReference type="InterPro" id="IPR004182">
    <property type="entry name" value="GRAM"/>
</dbReference>
<dbReference type="Pfam" id="PF02893">
    <property type="entry name" value="GRAM"/>
    <property type="match status" value="1"/>
</dbReference>
<dbReference type="InterPro" id="IPR051482">
    <property type="entry name" value="Cholesterol_transport"/>
</dbReference>
<dbReference type="InParanoid" id="A0A166BF18"/>
<keyword evidence="4" id="KW-1133">Transmembrane helix</keyword>
<organism evidence="8 9">
    <name type="scientific">Exidia glandulosa HHB12029</name>
    <dbReference type="NCBI Taxonomy" id="1314781"/>
    <lineage>
        <taxon>Eukaryota</taxon>
        <taxon>Fungi</taxon>
        <taxon>Dikarya</taxon>
        <taxon>Basidiomycota</taxon>
        <taxon>Agaricomycotina</taxon>
        <taxon>Agaricomycetes</taxon>
        <taxon>Auriculariales</taxon>
        <taxon>Exidiaceae</taxon>
        <taxon>Exidia</taxon>
    </lineage>
</organism>
<proteinExistence type="inferred from homology"/>
<dbReference type="PANTHER" id="PTHR23319">
    <property type="entry name" value="GRAM DOMAIN CONTAINING 1B, ISOFORM E"/>
    <property type="match status" value="1"/>
</dbReference>
<keyword evidence="3" id="KW-0812">Transmembrane</keyword>
<dbReference type="InterPro" id="IPR031968">
    <property type="entry name" value="VASt"/>
</dbReference>
<feature type="compositionally biased region" description="Low complexity" evidence="6">
    <location>
        <begin position="249"/>
        <end position="261"/>
    </location>
</feature>
<evidence type="ECO:0000256" key="6">
    <source>
        <dbReference type="SAM" id="MobiDB-lite"/>
    </source>
</evidence>
<keyword evidence="5" id="KW-0472">Membrane</keyword>
<evidence type="ECO:0000313" key="8">
    <source>
        <dbReference type="EMBL" id="KZW00490.1"/>
    </source>
</evidence>
<dbReference type="GO" id="GO:0032541">
    <property type="term" value="C:cortical endoplasmic reticulum"/>
    <property type="evidence" value="ECO:0007669"/>
    <property type="project" value="TreeGrafter"/>
</dbReference>